<gene>
    <name evidence="2" type="ORF">KIPB_000550</name>
</gene>
<dbReference type="AlphaFoldDB" id="A0A9K3CMI5"/>
<feature type="compositionally biased region" description="Basic residues" evidence="1">
    <location>
        <begin position="171"/>
        <end position="186"/>
    </location>
</feature>
<evidence type="ECO:0000313" key="2">
    <source>
        <dbReference type="EMBL" id="GIQ79848.1"/>
    </source>
</evidence>
<reference evidence="2 3" key="1">
    <citation type="journal article" date="2018" name="PLoS ONE">
        <title>The draft genome of Kipferlia bialata reveals reductive genome evolution in fornicate parasites.</title>
        <authorList>
            <person name="Tanifuji G."/>
            <person name="Takabayashi S."/>
            <person name="Kume K."/>
            <person name="Takagi M."/>
            <person name="Nakayama T."/>
            <person name="Kamikawa R."/>
            <person name="Inagaki Y."/>
            <person name="Hashimoto T."/>
        </authorList>
    </citation>
    <scope>NUCLEOTIDE SEQUENCE [LARGE SCALE GENOMIC DNA]</scope>
    <source>
        <strain evidence="2">NY0173</strain>
    </source>
</reference>
<accession>A0A9K3CMI5</accession>
<feature type="compositionally biased region" description="Acidic residues" evidence="1">
    <location>
        <begin position="432"/>
        <end position="444"/>
    </location>
</feature>
<dbReference type="EMBL" id="BDIP01000065">
    <property type="protein sequence ID" value="GIQ79848.1"/>
    <property type="molecule type" value="Genomic_DNA"/>
</dbReference>
<feature type="region of interest" description="Disordered" evidence="1">
    <location>
        <begin position="1"/>
        <end position="23"/>
    </location>
</feature>
<feature type="compositionally biased region" description="Low complexity" evidence="1">
    <location>
        <begin position="422"/>
        <end position="431"/>
    </location>
</feature>
<evidence type="ECO:0000256" key="1">
    <source>
        <dbReference type="SAM" id="MobiDB-lite"/>
    </source>
</evidence>
<dbReference type="Proteomes" id="UP000265618">
    <property type="component" value="Unassembled WGS sequence"/>
</dbReference>
<feature type="region of interest" description="Disordered" evidence="1">
    <location>
        <begin position="166"/>
        <end position="186"/>
    </location>
</feature>
<feature type="compositionally biased region" description="Basic and acidic residues" evidence="1">
    <location>
        <begin position="386"/>
        <end position="401"/>
    </location>
</feature>
<feature type="region of interest" description="Disordered" evidence="1">
    <location>
        <begin position="386"/>
        <end position="493"/>
    </location>
</feature>
<proteinExistence type="predicted"/>
<sequence>MDPLTQMFETAMSDPEYKTGMDQGEQDTMRTMFQNPEFRRLFGDFAREMEEERKNGETNIEDQIKALTNLTEAQQTVEDLKAQETGHTGPMSGLQSMLAQGDKADGKGQAPQAIPPGMESVLPGATPKGDPASLAALAKHMAMGQRPQPGKRAPPKSVAHVRPVNQNTARKGAKANKKPVAGRKWVGKKATTAAAMLPQAAPSKDIAKGLAGNRPTVAKKTPAPKASVPPHRILHLDSIQMSDFLETRINTKGKPSTGLAVDIQLKGVESMEGVDVSVERKSVSGKDRDVLQVTAGSLYALSLPLPQLVESTTARAVLRRAAPLNGKAKANAMVSEVVPILRVTLQVQQGKDEKDAVQAFEERERARLDGLTDADEEEAEAELARARAKEEREKEEAEREKERRKKRVIAVQTEEEARRQRAAAARTPAVETEAEAEAEGEALPEPDLGSLVSQFTKDTPPPEAGEAPKPKALVSEQKPKKPKKAKKPRDAVLEIKREGKRSVWLTYPGLVSL</sequence>
<keyword evidence="3" id="KW-1185">Reference proteome</keyword>
<comment type="caution">
    <text evidence="2">The sequence shown here is derived from an EMBL/GenBank/DDBJ whole genome shotgun (WGS) entry which is preliminary data.</text>
</comment>
<name>A0A9K3CMI5_9EUKA</name>
<protein>
    <submittedName>
        <fullName evidence="2">PIH1 family protein</fullName>
    </submittedName>
</protein>
<organism evidence="2 3">
    <name type="scientific">Kipferlia bialata</name>
    <dbReference type="NCBI Taxonomy" id="797122"/>
    <lineage>
        <taxon>Eukaryota</taxon>
        <taxon>Metamonada</taxon>
        <taxon>Carpediemonas-like organisms</taxon>
        <taxon>Kipferlia</taxon>
    </lineage>
</organism>
<evidence type="ECO:0000313" key="3">
    <source>
        <dbReference type="Proteomes" id="UP000265618"/>
    </source>
</evidence>